<dbReference type="GO" id="GO:0016887">
    <property type="term" value="F:ATP hydrolysis activity"/>
    <property type="evidence" value="ECO:0007669"/>
    <property type="project" value="InterPro"/>
</dbReference>
<dbReference type="KEGG" id="nav:JQS30_10765"/>
<dbReference type="Gene3D" id="3.40.50.300">
    <property type="entry name" value="P-loop containing nucleotide triphosphate hydrolases"/>
    <property type="match status" value="1"/>
</dbReference>
<keyword evidence="4 6" id="KW-0067">ATP-binding</keyword>
<evidence type="ECO:0000256" key="2">
    <source>
        <dbReference type="ARBA" id="ARBA00022448"/>
    </source>
</evidence>
<proteinExistence type="inferred from homology"/>
<reference evidence="6" key="1">
    <citation type="submission" date="2021-02" db="EMBL/GenBank/DDBJ databases">
        <title>Natronoglycomyces albus gen. nov., sp. nov, a haloalkaliphilic actinobacterium from a soda solonchak soil.</title>
        <authorList>
            <person name="Sorokin D.Y."/>
            <person name="Khijniak T.V."/>
            <person name="Zakharycheva A.P."/>
            <person name="Boueva O.V."/>
            <person name="Ariskina E.V."/>
            <person name="Hahnke R.L."/>
            <person name="Bunk B."/>
            <person name="Sproer C."/>
            <person name="Schumann P."/>
            <person name="Evtushenko L.I."/>
            <person name="Kublanov I.V."/>
        </authorList>
    </citation>
    <scope>NUCLEOTIDE SEQUENCE</scope>
    <source>
        <strain evidence="6">DSM 106290</strain>
    </source>
</reference>
<dbReference type="RefSeq" id="WP_213170279.1">
    <property type="nucleotide sequence ID" value="NZ_CP070496.1"/>
</dbReference>
<evidence type="ECO:0000256" key="4">
    <source>
        <dbReference type="ARBA" id="ARBA00022840"/>
    </source>
</evidence>
<dbReference type="PROSITE" id="PS00211">
    <property type="entry name" value="ABC_TRANSPORTER_1"/>
    <property type="match status" value="1"/>
</dbReference>
<dbReference type="Proteomes" id="UP000662939">
    <property type="component" value="Chromosome"/>
</dbReference>
<dbReference type="EMBL" id="CP070496">
    <property type="protein sequence ID" value="QSB04281.1"/>
    <property type="molecule type" value="Genomic_DNA"/>
</dbReference>
<accession>A0A895XEM2</accession>
<dbReference type="PROSITE" id="PS50893">
    <property type="entry name" value="ABC_TRANSPORTER_2"/>
    <property type="match status" value="1"/>
</dbReference>
<dbReference type="InterPro" id="IPR003593">
    <property type="entry name" value="AAA+_ATPase"/>
</dbReference>
<dbReference type="PANTHER" id="PTHR43335">
    <property type="entry name" value="ABC TRANSPORTER, ATP-BINDING PROTEIN"/>
    <property type="match status" value="1"/>
</dbReference>
<evidence type="ECO:0000259" key="5">
    <source>
        <dbReference type="PROSITE" id="PS50893"/>
    </source>
</evidence>
<keyword evidence="3" id="KW-0547">Nucleotide-binding</keyword>
<dbReference type="GO" id="GO:0005524">
    <property type="term" value="F:ATP binding"/>
    <property type="evidence" value="ECO:0007669"/>
    <property type="project" value="UniProtKB-KW"/>
</dbReference>
<dbReference type="PANTHER" id="PTHR43335:SF4">
    <property type="entry name" value="ABC TRANSPORTER, ATP-BINDING PROTEIN"/>
    <property type="match status" value="1"/>
</dbReference>
<dbReference type="InterPro" id="IPR003439">
    <property type="entry name" value="ABC_transporter-like_ATP-bd"/>
</dbReference>
<evidence type="ECO:0000256" key="1">
    <source>
        <dbReference type="ARBA" id="ARBA00005417"/>
    </source>
</evidence>
<protein>
    <submittedName>
        <fullName evidence="6">ABC transporter ATP-binding protein</fullName>
    </submittedName>
</protein>
<gene>
    <name evidence="6" type="ORF">JQS30_10765</name>
</gene>
<dbReference type="AlphaFoldDB" id="A0A895XEM2"/>
<evidence type="ECO:0000256" key="3">
    <source>
        <dbReference type="ARBA" id="ARBA00022741"/>
    </source>
</evidence>
<keyword evidence="7" id="KW-1185">Reference proteome</keyword>
<comment type="similarity">
    <text evidence="1">Belongs to the ABC transporter superfamily.</text>
</comment>
<dbReference type="SUPFAM" id="SSF52540">
    <property type="entry name" value="P-loop containing nucleoside triphosphate hydrolases"/>
    <property type="match status" value="1"/>
</dbReference>
<organism evidence="6 7">
    <name type="scientific">Natronoglycomyces albus</name>
    <dbReference type="NCBI Taxonomy" id="2811108"/>
    <lineage>
        <taxon>Bacteria</taxon>
        <taxon>Bacillati</taxon>
        <taxon>Actinomycetota</taxon>
        <taxon>Actinomycetes</taxon>
        <taxon>Glycomycetales</taxon>
        <taxon>Glycomycetaceae</taxon>
        <taxon>Natronoglycomyces</taxon>
    </lineage>
</organism>
<feature type="domain" description="ABC transporter" evidence="5">
    <location>
        <begin position="5"/>
        <end position="237"/>
    </location>
</feature>
<dbReference type="InterPro" id="IPR027417">
    <property type="entry name" value="P-loop_NTPase"/>
</dbReference>
<dbReference type="Pfam" id="PF00005">
    <property type="entry name" value="ABC_tran"/>
    <property type="match status" value="1"/>
</dbReference>
<keyword evidence="2" id="KW-0813">Transport</keyword>
<sequence>MTPVIEISGLRKTYRSLFGKTHHAVDGLDMSVEPNQVHGFLGPNGSGKTTTLRSLLGLVSVQGGTMRVFDRPVPDRLAEVVPLVGAVVEAPRFFEKFSAFTTLQLLATSVGMPTQRVHEVLEQVGLTHYANFRVGSFSLGMKQRLAVAQALIKRPRLLILDEPANGLDPAGIHQMRTLLRTLAKDFDTTVLVSSHVLSEVQQLCDTVTIISHGRRIQAGSVKDLMSAAASNELSVSVAPEEITAALEALHAHEGVVAAHVDGQLTVTGAPDPSWVTKTLADHDIYLSGLSRRSINLEEVYLKLTAQGGLEDVHEGGQE</sequence>
<dbReference type="InterPro" id="IPR017871">
    <property type="entry name" value="ABC_transporter-like_CS"/>
</dbReference>
<name>A0A895XEM2_9ACTN</name>
<dbReference type="SMART" id="SM00382">
    <property type="entry name" value="AAA"/>
    <property type="match status" value="1"/>
</dbReference>
<evidence type="ECO:0000313" key="7">
    <source>
        <dbReference type="Proteomes" id="UP000662939"/>
    </source>
</evidence>
<evidence type="ECO:0000313" key="6">
    <source>
        <dbReference type="EMBL" id="QSB04281.1"/>
    </source>
</evidence>